<comment type="subcellular location">
    <subcellularLocation>
        <location evidence="1">Nucleus</location>
    </subcellularLocation>
</comment>
<dbReference type="GO" id="GO:0006606">
    <property type="term" value="P:protein import into nucleus"/>
    <property type="evidence" value="ECO:0007669"/>
    <property type="project" value="TreeGrafter"/>
</dbReference>
<evidence type="ECO:0000313" key="5">
    <source>
        <dbReference type="Proteomes" id="UP000693946"/>
    </source>
</evidence>
<organism evidence="4 5">
    <name type="scientific">Solea senegalensis</name>
    <name type="common">Senegalese sole</name>
    <dbReference type="NCBI Taxonomy" id="28829"/>
    <lineage>
        <taxon>Eukaryota</taxon>
        <taxon>Metazoa</taxon>
        <taxon>Chordata</taxon>
        <taxon>Craniata</taxon>
        <taxon>Vertebrata</taxon>
        <taxon>Euteleostomi</taxon>
        <taxon>Actinopterygii</taxon>
        <taxon>Neopterygii</taxon>
        <taxon>Teleostei</taxon>
        <taxon>Neoteleostei</taxon>
        <taxon>Acanthomorphata</taxon>
        <taxon>Carangaria</taxon>
        <taxon>Pleuronectiformes</taxon>
        <taxon>Pleuronectoidei</taxon>
        <taxon>Soleidae</taxon>
        <taxon>Solea</taxon>
    </lineage>
</organism>
<dbReference type="GO" id="GO:0016973">
    <property type="term" value="P:poly(A)+ mRNA export from nucleus"/>
    <property type="evidence" value="ECO:0007669"/>
    <property type="project" value="TreeGrafter"/>
</dbReference>
<evidence type="ECO:0000256" key="3">
    <source>
        <dbReference type="ARBA" id="ARBA00023242"/>
    </source>
</evidence>
<dbReference type="PANTHER" id="PTHR13405">
    <property type="entry name" value="NUCLEAR PORE COMPLEX PROTEIN NUP133"/>
    <property type="match status" value="1"/>
</dbReference>
<dbReference type="AlphaFoldDB" id="A0AAV6PJ12"/>
<evidence type="ECO:0000313" key="4">
    <source>
        <dbReference type="EMBL" id="KAG7466676.1"/>
    </source>
</evidence>
<protein>
    <submittedName>
        <fullName evidence="4">Uncharacterized protein</fullName>
    </submittedName>
</protein>
<dbReference type="GO" id="GO:0017056">
    <property type="term" value="F:structural constituent of nuclear pore"/>
    <property type="evidence" value="ECO:0007669"/>
    <property type="project" value="InterPro"/>
</dbReference>
<reference evidence="4 5" key="1">
    <citation type="journal article" date="2021" name="Sci. Rep.">
        <title>Chromosome anchoring in Senegalese sole (Solea senegalensis) reveals sex-associated markers and genome rearrangements in flatfish.</title>
        <authorList>
            <person name="Guerrero-Cozar I."/>
            <person name="Gomez-Garrido J."/>
            <person name="Berbel C."/>
            <person name="Martinez-Blanch J.F."/>
            <person name="Alioto T."/>
            <person name="Claros M.G."/>
            <person name="Gagnaire P.A."/>
            <person name="Manchado M."/>
        </authorList>
    </citation>
    <scope>NUCLEOTIDE SEQUENCE [LARGE SCALE GENOMIC DNA]</scope>
    <source>
        <strain evidence="4">Sse05_10M</strain>
    </source>
</reference>
<dbReference type="EMBL" id="JAGKHQ010000629">
    <property type="protein sequence ID" value="KAG7466676.1"/>
    <property type="molecule type" value="Genomic_DNA"/>
</dbReference>
<dbReference type="GO" id="GO:0000972">
    <property type="term" value="P:transcription-dependent tethering of RNA polymerase II gene DNA at nuclear periphery"/>
    <property type="evidence" value="ECO:0007669"/>
    <property type="project" value="TreeGrafter"/>
</dbReference>
<dbReference type="Proteomes" id="UP000693946">
    <property type="component" value="Unassembled WGS sequence"/>
</dbReference>
<sequence length="184" mass="21175">MQKQTAVPTPKNKSNCFSSCDNVVEQERFLLHQETLPRQLLEEKQQNPDTMPLLSAYNLIQLYICDDNRGANEYDYKKALDLLEYIDEEDEVDIGALKCEILSKALRRDDWSTSDGSDDPLEAAKDSIFIKILLKLIQEGVSLQTYLPDVKDLLDSGDLCALKTKPYFEFVLRANYEHYLQAQM</sequence>
<accession>A0AAV6PJ12</accession>
<dbReference type="GO" id="GO:0031080">
    <property type="term" value="C:nuclear pore outer ring"/>
    <property type="evidence" value="ECO:0007669"/>
    <property type="project" value="TreeGrafter"/>
</dbReference>
<evidence type="ECO:0000256" key="1">
    <source>
        <dbReference type="ARBA" id="ARBA00004123"/>
    </source>
</evidence>
<dbReference type="PANTHER" id="PTHR13405:SF11">
    <property type="entry name" value="NUCLEAR PORE COMPLEX PROTEIN NUP133"/>
    <property type="match status" value="1"/>
</dbReference>
<keyword evidence="5" id="KW-1185">Reference proteome</keyword>
<dbReference type="FunFam" id="1.25.40.700:FF:000001">
    <property type="entry name" value="Nuclear pore complex protein"/>
    <property type="match status" value="1"/>
</dbReference>
<dbReference type="InterPro" id="IPR037624">
    <property type="entry name" value="Nup133-like"/>
</dbReference>
<name>A0AAV6PJ12_SOLSE</name>
<gene>
    <name evidence="4" type="ORF">JOB18_022590</name>
</gene>
<keyword evidence="3" id="KW-0539">Nucleus</keyword>
<evidence type="ECO:0000256" key="2">
    <source>
        <dbReference type="ARBA" id="ARBA00022448"/>
    </source>
</evidence>
<keyword evidence="2" id="KW-0813">Transport</keyword>
<comment type="caution">
    <text evidence="4">The sequence shown here is derived from an EMBL/GenBank/DDBJ whole genome shotgun (WGS) entry which is preliminary data.</text>
</comment>
<proteinExistence type="predicted"/>